<keyword evidence="4" id="KW-0472">Membrane</keyword>
<organism evidence="7 8">
    <name type="scientific">Pseudoalteromonas undina</name>
    <dbReference type="NCBI Taxonomy" id="43660"/>
    <lineage>
        <taxon>Bacteria</taxon>
        <taxon>Pseudomonadati</taxon>
        <taxon>Pseudomonadota</taxon>
        <taxon>Gammaproteobacteria</taxon>
        <taxon>Alteromonadales</taxon>
        <taxon>Pseudoalteromonadaceae</taxon>
        <taxon>Pseudoalteromonas</taxon>
    </lineage>
</organism>
<evidence type="ECO:0000256" key="5">
    <source>
        <dbReference type="SAM" id="SignalP"/>
    </source>
</evidence>
<keyword evidence="2" id="KW-0812">Transmembrane</keyword>
<dbReference type="PROSITE" id="PS52015">
    <property type="entry name" value="TONB_CTD"/>
    <property type="match status" value="1"/>
</dbReference>
<dbReference type="InterPro" id="IPR006260">
    <property type="entry name" value="TonB/TolA_C"/>
</dbReference>
<dbReference type="Gene3D" id="3.30.1150.10">
    <property type="match status" value="1"/>
</dbReference>
<dbReference type="SUPFAM" id="SSF74653">
    <property type="entry name" value="TolA/TonB C-terminal domain"/>
    <property type="match status" value="1"/>
</dbReference>
<evidence type="ECO:0000256" key="1">
    <source>
        <dbReference type="ARBA" id="ARBA00004167"/>
    </source>
</evidence>
<evidence type="ECO:0000259" key="6">
    <source>
        <dbReference type="PROSITE" id="PS52015"/>
    </source>
</evidence>
<dbReference type="NCBIfam" id="TIGR01352">
    <property type="entry name" value="tonB_Cterm"/>
    <property type="match status" value="1"/>
</dbReference>
<dbReference type="InterPro" id="IPR037682">
    <property type="entry name" value="TonB_C"/>
</dbReference>
<dbReference type="PROSITE" id="PS51257">
    <property type="entry name" value="PROKAR_LIPOPROTEIN"/>
    <property type="match status" value="1"/>
</dbReference>
<feature type="domain" description="TonB C-terminal" evidence="6">
    <location>
        <begin position="43"/>
        <end position="139"/>
    </location>
</feature>
<accession>A0ABN0NER1</accession>
<dbReference type="EMBL" id="AHCF02000034">
    <property type="protein sequence ID" value="ERG60074.1"/>
    <property type="molecule type" value="Genomic_DNA"/>
</dbReference>
<keyword evidence="5" id="KW-0732">Signal</keyword>
<feature type="chain" id="PRO_5046688324" evidence="5">
    <location>
        <begin position="22"/>
        <end position="163"/>
    </location>
</feature>
<protein>
    <submittedName>
        <fullName evidence="7">TonB</fullName>
    </submittedName>
</protein>
<evidence type="ECO:0000256" key="2">
    <source>
        <dbReference type="ARBA" id="ARBA00022692"/>
    </source>
</evidence>
<sequence length="163" mass="18631">MKPLYLTIPLTLLLCACSATSPENKVVEKIDYIDLSSAELRDSGKDYWNIFKRVEPLYPIEAAKKGLAGCVELVTMINQEGKAQGYKILSSYPQKLFDKAAAKSLNLWKWLPAENNKNKQPILTHIRMDFMLESKDVSKKYLKNCPPTEEKFLVKGKVYKRTL</sequence>
<keyword evidence="8" id="KW-1185">Reference proteome</keyword>
<evidence type="ECO:0000313" key="8">
    <source>
        <dbReference type="Proteomes" id="UP000016534"/>
    </source>
</evidence>
<reference evidence="7" key="1">
    <citation type="journal article" date="2012" name="J. Bacteriol.">
        <title>Genome sequences of type strains of seven species of the marine bacterium Pseudoalteromonas.</title>
        <authorList>
            <person name="Xie B.B."/>
            <person name="Shu Y.L."/>
            <person name="Qin Q.L."/>
            <person name="Rong J.C."/>
            <person name="Zhang X.Y."/>
            <person name="Chen X.L."/>
            <person name="Shi M."/>
            <person name="He H.L."/>
            <person name="Zhou B.C."/>
            <person name="Zhang Y.Z."/>
        </authorList>
    </citation>
    <scope>NUCLEOTIDE SEQUENCE [LARGE SCALE GENOMIC DNA]</scope>
    <source>
        <strain evidence="7">NCIMB 2128</strain>
    </source>
</reference>
<comment type="caution">
    <text evidence="7">The sequence shown here is derived from an EMBL/GenBank/DDBJ whole genome shotgun (WGS) entry which is preliminary data.</text>
</comment>
<evidence type="ECO:0000256" key="4">
    <source>
        <dbReference type="ARBA" id="ARBA00023136"/>
    </source>
</evidence>
<name>A0ABN0NER1_9GAMM</name>
<feature type="signal peptide" evidence="5">
    <location>
        <begin position="1"/>
        <end position="21"/>
    </location>
</feature>
<dbReference type="Pfam" id="PF03544">
    <property type="entry name" value="TonB_C"/>
    <property type="match status" value="1"/>
</dbReference>
<keyword evidence="3" id="KW-1133">Transmembrane helix</keyword>
<dbReference type="Proteomes" id="UP000016534">
    <property type="component" value="Unassembled WGS sequence"/>
</dbReference>
<evidence type="ECO:0000256" key="3">
    <source>
        <dbReference type="ARBA" id="ARBA00022989"/>
    </source>
</evidence>
<comment type="subcellular location">
    <subcellularLocation>
        <location evidence="1">Membrane</location>
        <topology evidence="1">Single-pass membrane protein</topology>
    </subcellularLocation>
</comment>
<evidence type="ECO:0000313" key="7">
    <source>
        <dbReference type="EMBL" id="ERG60074.1"/>
    </source>
</evidence>
<proteinExistence type="predicted"/>
<gene>
    <name evidence="7" type="ORF">PUND_13811</name>
</gene>
<reference evidence="7" key="2">
    <citation type="submission" date="2013-04" db="EMBL/GenBank/DDBJ databases">
        <title>Genome sequence of Pseudoalteromonas undina.</title>
        <authorList>
            <person name="Xie B.-B."/>
            <person name="Rong J.-C."/>
            <person name="Qin Q.-L."/>
            <person name="Shu Y.-L."/>
            <person name="Zhang Y.-Z."/>
        </authorList>
    </citation>
    <scope>NUCLEOTIDE SEQUENCE</scope>
    <source>
        <strain evidence="7">NCIMB 2128</strain>
    </source>
</reference>